<feature type="signal peptide" evidence="1">
    <location>
        <begin position="1"/>
        <end position="23"/>
    </location>
</feature>
<dbReference type="InterPro" id="IPR026444">
    <property type="entry name" value="Secre_tail"/>
</dbReference>
<comment type="caution">
    <text evidence="3">The sequence shown here is derived from an EMBL/GenBank/DDBJ whole genome shotgun (WGS) entry which is preliminary data.</text>
</comment>
<dbReference type="EMBL" id="JASJOT010000027">
    <property type="protein sequence ID" value="MDJ1497014.1"/>
    <property type="molecule type" value="Genomic_DNA"/>
</dbReference>
<dbReference type="PANTHER" id="PTHR42754">
    <property type="entry name" value="ENDOGLUCANASE"/>
    <property type="match status" value="1"/>
</dbReference>
<dbReference type="NCBIfam" id="TIGR02608">
    <property type="entry name" value="delta_60_rpt"/>
    <property type="match status" value="11"/>
</dbReference>
<organism evidence="3 4">
    <name type="scientific">Xanthocytophaga flava</name>
    <dbReference type="NCBI Taxonomy" id="3048013"/>
    <lineage>
        <taxon>Bacteria</taxon>
        <taxon>Pseudomonadati</taxon>
        <taxon>Bacteroidota</taxon>
        <taxon>Cytophagia</taxon>
        <taxon>Cytophagales</taxon>
        <taxon>Rhodocytophagaceae</taxon>
        <taxon>Xanthocytophaga</taxon>
    </lineage>
</organism>
<evidence type="ECO:0000313" key="3">
    <source>
        <dbReference type="EMBL" id="MDJ1497014.1"/>
    </source>
</evidence>
<proteinExistence type="predicted"/>
<protein>
    <submittedName>
        <fullName evidence="3">T9SS type A sorting domain-containing protein</fullName>
    </submittedName>
</protein>
<dbReference type="SUPFAM" id="SSF63829">
    <property type="entry name" value="Calcium-dependent phosphotriesterase"/>
    <property type="match status" value="2"/>
</dbReference>
<sequence>MKHLLHPFLFLIICSLLNVSGFAQTYSSDSTFQNPLVKNYSSGIYSIVVQEDQKILICGYIDYINNHPSKKIVRLLPNGSIDNTFQLSIDVVDSYVLGVRTDGKILVGEKYYNPESQEIFKISLLNPDGSLNAIYDTNIRCDNFNPNNFIVRKDQSMILGANTYNKTEGDGRVYRLRADGSIDPSFTMTDVKIYSISALAEQPDGKIVIVGYIKDPTESNDSKTRIIRLNTDGSWDSSFVPDLFVRNQQLFAVVVQNDGKIVLGGNGYQSPDLTGVSRLNSDGSLDRTFKAGNTDTTYYDGFAVAIQHDGKIVAKTWHQSSTGNGQILRFMPDGSLDPTFHVGIGAEYLTTVLALQKDGKVLSDAFFNTYGEAAYNSLIRLNENGTLDNSFNLKLEELGNITALTKQSDGKLLLGGYFHVVNTDNQSYLTRLNPNGHVDLSFKAGIGLDEKGNPASGFISKITVQNDNKIWVGGRFSTFNGQKTGSLIRLNPNGTTDLTFESPTQFTYDVYDIVIQPDKKILVGAVLFYPKDSSSYLIRLNSDGSRDSSFDTGTDLPEGVYKIKLQNDGKIIVLQNITQFLDIGSGSAARRVIRLNPNGSLDTTFTPYETQDYIGTMELLPNEQLLINGSLTVPGKTEKFKLLRLNTNGSIDTTFNLPLKDKDYVGYMAIQPDGKTILAGSFSAFNQSLIRLQIDGSIDSNFVANTIGHFESTSLVLSSGDDLFLVYDYARVMKLIPQKPLGTEILDNSLVKLYPNPALGHFAVEVPTGWNIDKVFLYNSTGKIVPVTTENVVGGYQIHTGNLPSGLYILKAFTAKGTFSKRVILH</sequence>
<gene>
    <name evidence="3" type="ORF">QNI19_29020</name>
</gene>
<evidence type="ECO:0000313" key="4">
    <source>
        <dbReference type="Proteomes" id="UP001228581"/>
    </source>
</evidence>
<feature type="domain" description="Secretion system C-terminal sorting" evidence="2">
    <location>
        <begin position="753"/>
        <end position="824"/>
    </location>
</feature>
<keyword evidence="1" id="KW-0732">Signal</keyword>
<keyword evidence="4" id="KW-1185">Reference proteome</keyword>
<feature type="chain" id="PRO_5046508777" evidence="1">
    <location>
        <begin position="24"/>
        <end position="826"/>
    </location>
</feature>
<dbReference type="Pfam" id="PF17164">
    <property type="entry name" value="DUF5122"/>
    <property type="match status" value="12"/>
</dbReference>
<dbReference type="Proteomes" id="UP001228581">
    <property type="component" value="Unassembled WGS sequence"/>
</dbReference>
<dbReference type="RefSeq" id="WP_314002254.1">
    <property type="nucleotide sequence ID" value="NZ_JASJOT010000027.1"/>
</dbReference>
<dbReference type="InterPro" id="IPR013431">
    <property type="entry name" value="Delta_60_rpt"/>
</dbReference>
<evidence type="ECO:0000259" key="2">
    <source>
        <dbReference type="Pfam" id="PF18962"/>
    </source>
</evidence>
<dbReference type="Gene3D" id="2.80.10.50">
    <property type="match status" value="5"/>
</dbReference>
<dbReference type="NCBIfam" id="TIGR04183">
    <property type="entry name" value="Por_Secre_tail"/>
    <property type="match status" value="1"/>
</dbReference>
<evidence type="ECO:0000256" key="1">
    <source>
        <dbReference type="SAM" id="SignalP"/>
    </source>
</evidence>
<dbReference type="Pfam" id="PF18962">
    <property type="entry name" value="Por_Secre_tail"/>
    <property type="match status" value="1"/>
</dbReference>
<name>A0ABT7CTE4_9BACT</name>
<accession>A0ABT7CTE4</accession>
<dbReference type="PANTHER" id="PTHR42754:SF1">
    <property type="entry name" value="LIPOPROTEIN"/>
    <property type="match status" value="1"/>
</dbReference>
<reference evidence="3 4" key="1">
    <citation type="submission" date="2023-05" db="EMBL/GenBank/DDBJ databases">
        <authorList>
            <person name="Zhang X."/>
        </authorList>
    </citation>
    <scope>NUCLEOTIDE SEQUENCE [LARGE SCALE GENOMIC DNA]</scope>
    <source>
        <strain evidence="3 4">DM2B3-1</strain>
    </source>
</reference>